<dbReference type="Gene3D" id="3.90.550.10">
    <property type="entry name" value="Spore Coat Polysaccharide Biosynthesis Protein SpsA, Chain A"/>
    <property type="match status" value="1"/>
</dbReference>
<keyword evidence="3" id="KW-0808">Transferase</keyword>
<feature type="domain" description="MoaB/Mog" evidence="2">
    <location>
        <begin position="169"/>
        <end position="467"/>
    </location>
</feature>
<keyword evidence="1" id="KW-0460">Magnesium</keyword>
<proteinExistence type="predicted"/>
<accession>A0A4Q0MHT2</accession>
<dbReference type="CDD" id="cd04182">
    <property type="entry name" value="GT_2_like_f"/>
    <property type="match status" value="1"/>
</dbReference>
<keyword evidence="4" id="KW-1185">Reference proteome</keyword>
<dbReference type="GO" id="GO:0016301">
    <property type="term" value="F:kinase activity"/>
    <property type="evidence" value="ECO:0007669"/>
    <property type="project" value="UniProtKB-KW"/>
</dbReference>
<reference evidence="3 4" key="1">
    <citation type="submission" date="2018-12" db="EMBL/GenBank/DDBJ databases">
        <title>bacterium Hansschlegelia zhihuaiae S113.</title>
        <authorList>
            <person name="He J."/>
        </authorList>
    </citation>
    <scope>NUCLEOTIDE SEQUENCE [LARGE SCALE GENOMIC DNA]</scope>
    <source>
        <strain evidence="3 4">S 113</strain>
    </source>
</reference>
<evidence type="ECO:0000313" key="4">
    <source>
        <dbReference type="Proteomes" id="UP000289708"/>
    </source>
</evidence>
<protein>
    <submittedName>
        <fullName evidence="3">4-diphosphocytidyl-2C-methyl-D-erythritol kinase</fullName>
    </submittedName>
</protein>
<dbReference type="InterPro" id="IPR029044">
    <property type="entry name" value="Nucleotide-diphossugar_trans"/>
</dbReference>
<dbReference type="SUPFAM" id="SSF53448">
    <property type="entry name" value="Nucleotide-diphospho-sugar transferases"/>
    <property type="match status" value="1"/>
</dbReference>
<dbReference type="InterPro" id="IPR025877">
    <property type="entry name" value="MobA-like_NTP_Trfase"/>
</dbReference>
<comment type="caution">
    <text evidence="3">The sequence shown here is derived from an EMBL/GenBank/DDBJ whole genome shotgun (WGS) entry which is preliminary data.</text>
</comment>
<evidence type="ECO:0000256" key="1">
    <source>
        <dbReference type="ARBA" id="ARBA00022842"/>
    </source>
</evidence>
<evidence type="ECO:0000313" key="3">
    <source>
        <dbReference type="EMBL" id="RXF72994.1"/>
    </source>
</evidence>
<dbReference type="OrthoDB" id="9779263at2"/>
<dbReference type="PIRSF" id="PIRSF036626">
    <property type="entry name" value="MPTBd_MobAlike"/>
    <property type="match status" value="1"/>
</dbReference>
<dbReference type="EMBL" id="RYFI01000011">
    <property type="protein sequence ID" value="RXF72994.1"/>
    <property type="molecule type" value="Genomic_DNA"/>
</dbReference>
<dbReference type="CDD" id="cd03522">
    <property type="entry name" value="MoeA_like"/>
    <property type="match status" value="1"/>
</dbReference>
<dbReference type="InterPro" id="IPR036425">
    <property type="entry name" value="MoaB/Mog-like_dom_sf"/>
</dbReference>
<dbReference type="Proteomes" id="UP000289708">
    <property type="component" value="Unassembled WGS sequence"/>
</dbReference>
<dbReference type="Gene3D" id="3.40.980.10">
    <property type="entry name" value="MoaB/Mog-like domain"/>
    <property type="match status" value="1"/>
</dbReference>
<dbReference type="RefSeq" id="WP_128777854.1">
    <property type="nucleotide sequence ID" value="NZ_RYFI01000011.1"/>
</dbReference>
<dbReference type="Pfam" id="PF12804">
    <property type="entry name" value="NTP_transf_3"/>
    <property type="match status" value="1"/>
</dbReference>
<keyword evidence="3" id="KW-0418">Kinase</keyword>
<name>A0A4Q0MHT2_9HYPH</name>
<dbReference type="InterPro" id="IPR001453">
    <property type="entry name" value="MoaB/Mog_dom"/>
</dbReference>
<dbReference type="SUPFAM" id="SSF53218">
    <property type="entry name" value="Molybdenum cofactor biosynthesis proteins"/>
    <property type="match status" value="1"/>
</dbReference>
<dbReference type="GO" id="GO:0016779">
    <property type="term" value="F:nucleotidyltransferase activity"/>
    <property type="evidence" value="ECO:0007669"/>
    <property type="project" value="UniProtKB-ARBA"/>
</dbReference>
<dbReference type="PANTHER" id="PTHR43777">
    <property type="entry name" value="MOLYBDENUM COFACTOR CYTIDYLYLTRANSFERASE"/>
    <property type="match status" value="1"/>
</dbReference>
<dbReference type="AlphaFoldDB" id="A0A4Q0MHT2"/>
<gene>
    <name evidence="3" type="ORF">EK403_12710</name>
</gene>
<evidence type="ECO:0000259" key="2">
    <source>
        <dbReference type="SMART" id="SM00852"/>
    </source>
</evidence>
<dbReference type="InterPro" id="IPR012184">
    <property type="entry name" value="Bifunc_Mopterin-bd"/>
</dbReference>
<dbReference type="SMART" id="SM00852">
    <property type="entry name" value="MoCF_biosynth"/>
    <property type="match status" value="1"/>
</dbReference>
<sequence>MRFGPIPLSRAVGAVAAHALKVDGHVLKKGARVTEADVAALAARGVSEIVAAELAPDDVPEDEAAHRIALALAGKHVRCDAPFTGRCNIFAEAAGVVIVDRGAVDALNELDEAVTFATLDEHAAVAQDAMVATVKIIPFALPEALVARAEALAHERAPLISVAPFRLRKVAAVSTLLPGLDAKVVDKTIATLERRLAPTGAKLVAERRVAHDEANLTRTLRELAPVGADLTIIFGASAVTDRRDAVPAAIEAAGGVVERLGMPVDPGNLLLLGRLGSAAVLGAPGCARSPKENGFDWVLNRLLACAPVGAKEIAGMGVGGLLMEIVSRPQPRTGAEPASPRPKIAALVLAAGRSTRMGGPNKLLETVLGRPLLRHAVGAATGAGLSEVLVVTGHQRSAVEAALDGLPVRFVANPHYAEGLSTSLRAGVAALPKDVDAVVVLLGDMPGVTSGLVRRLAAAYDPQFGAHVVAPARLGRRGNPVLWGRRFFPELLKVEGDVGGRHLLELHPEAVREVEAEDDGALIDIDTPEALAALKTFD</sequence>
<dbReference type="PANTHER" id="PTHR43777:SF1">
    <property type="entry name" value="MOLYBDENUM COFACTOR CYTIDYLYLTRANSFERASE"/>
    <property type="match status" value="1"/>
</dbReference>
<organism evidence="3 4">
    <name type="scientific">Hansschlegelia zhihuaiae</name>
    <dbReference type="NCBI Taxonomy" id="405005"/>
    <lineage>
        <taxon>Bacteria</taxon>
        <taxon>Pseudomonadati</taxon>
        <taxon>Pseudomonadota</taxon>
        <taxon>Alphaproteobacteria</taxon>
        <taxon>Hyphomicrobiales</taxon>
        <taxon>Methylopilaceae</taxon>
        <taxon>Hansschlegelia</taxon>
    </lineage>
</organism>